<dbReference type="Proteomes" id="UP000536534">
    <property type="component" value="Unassembled WGS sequence"/>
</dbReference>
<feature type="compositionally biased region" description="Basic and acidic residues" evidence="2">
    <location>
        <begin position="108"/>
        <end position="124"/>
    </location>
</feature>
<dbReference type="AlphaFoldDB" id="A0A7X7R7W6"/>
<protein>
    <submittedName>
        <fullName evidence="4">Nitrogen fixation protein</fullName>
    </submittedName>
</protein>
<proteinExistence type="predicted"/>
<evidence type="ECO:0000313" key="4">
    <source>
        <dbReference type="EMBL" id="NLF54162.1"/>
    </source>
</evidence>
<evidence type="ECO:0000256" key="2">
    <source>
        <dbReference type="SAM" id="MobiDB-lite"/>
    </source>
</evidence>
<keyword evidence="1" id="KW-0535">Nitrogen fixation</keyword>
<dbReference type="EMBL" id="JAAYYV010000187">
    <property type="protein sequence ID" value="NLF54162.1"/>
    <property type="molecule type" value="Genomic_DNA"/>
</dbReference>
<dbReference type="InterPro" id="IPR003731">
    <property type="entry name" value="Di-Nase_FeMo-co_biosynth"/>
</dbReference>
<feature type="domain" description="Dinitrogenase iron-molybdenum cofactor biosynthesis" evidence="3">
    <location>
        <begin position="12"/>
        <end position="91"/>
    </location>
</feature>
<evidence type="ECO:0000259" key="3">
    <source>
        <dbReference type="Pfam" id="PF02579"/>
    </source>
</evidence>
<dbReference type="Gene3D" id="3.30.420.130">
    <property type="entry name" value="Dinitrogenase iron-molybdenum cofactor biosynthesis domain"/>
    <property type="match status" value="1"/>
</dbReference>
<organism evidence="4 5">
    <name type="scientific">Thauera phenolivorans</name>
    <dbReference type="NCBI Taxonomy" id="1792543"/>
    <lineage>
        <taxon>Bacteria</taxon>
        <taxon>Pseudomonadati</taxon>
        <taxon>Pseudomonadota</taxon>
        <taxon>Betaproteobacteria</taxon>
        <taxon>Rhodocyclales</taxon>
        <taxon>Zoogloeaceae</taxon>
        <taxon>Thauera</taxon>
    </lineage>
</organism>
<evidence type="ECO:0000256" key="1">
    <source>
        <dbReference type="ARBA" id="ARBA00023231"/>
    </source>
</evidence>
<name>A0A7X7R7W6_9RHOO</name>
<feature type="compositionally biased region" description="Basic residues" evidence="2">
    <location>
        <begin position="125"/>
        <end position="138"/>
    </location>
</feature>
<gene>
    <name evidence="4" type="ORF">GX576_07160</name>
</gene>
<reference evidence="4 5" key="1">
    <citation type="journal article" date="2020" name="Biotechnol. Biofuels">
        <title>New insights from the biogas microbiome by comprehensive genome-resolved metagenomics of nearly 1600 species originating from multiple anaerobic digesters.</title>
        <authorList>
            <person name="Campanaro S."/>
            <person name="Treu L."/>
            <person name="Rodriguez-R L.M."/>
            <person name="Kovalovszki A."/>
            <person name="Ziels R.M."/>
            <person name="Maus I."/>
            <person name="Zhu X."/>
            <person name="Kougias P.G."/>
            <person name="Basile A."/>
            <person name="Luo G."/>
            <person name="Schluter A."/>
            <person name="Konstantinidis K.T."/>
            <person name="Angelidaki I."/>
        </authorList>
    </citation>
    <scope>NUCLEOTIDE SEQUENCE [LARGE SCALE GENOMIC DNA]</scope>
    <source>
        <strain evidence="4">AS06rmzACSIP_256</strain>
    </source>
</reference>
<accession>A0A7X7R7W6</accession>
<dbReference type="SUPFAM" id="SSF53146">
    <property type="entry name" value="Nitrogenase accessory factor-like"/>
    <property type="match status" value="1"/>
</dbReference>
<dbReference type="CDD" id="cd00562">
    <property type="entry name" value="NifX_NifB"/>
    <property type="match status" value="1"/>
</dbReference>
<evidence type="ECO:0000313" key="5">
    <source>
        <dbReference type="Proteomes" id="UP000536534"/>
    </source>
</evidence>
<dbReference type="Pfam" id="PF02579">
    <property type="entry name" value="Nitro_FeMo-Co"/>
    <property type="match status" value="1"/>
</dbReference>
<comment type="caution">
    <text evidence="4">The sequence shown here is derived from an EMBL/GenBank/DDBJ whole genome shotgun (WGS) entry which is preliminary data.</text>
</comment>
<dbReference type="InterPro" id="IPR036105">
    <property type="entry name" value="DiNase_FeMo-co_biosyn_sf"/>
</dbReference>
<feature type="region of interest" description="Disordered" evidence="2">
    <location>
        <begin position="106"/>
        <end position="138"/>
    </location>
</feature>
<sequence length="138" mass="15081">MKVAVTSQNFRTVTGHAGKTRRFLVYDISSPCSPCEIDRIDLPKEMAFHEFRGDAHPIDGVDALITASAGPRFVARLAQRGIEVVVCGEADPLIAVRDYLAGTVKPPLPHDHDHDHDHDHGEHHCHGHGHGHAHGNSN</sequence>